<organism evidence="3 4">
    <name type="scientific">Dehalobacter restrictus</name>
    <dbReference type="NCBI Taxonomy" id="55583"/>
    <lineage>
        <taxon>Bacteria</taxon>
        <taxon>Bacillati</taxon>
        <taxon>Bacillota</taxon>
        <taxon>Clostridia</taxon>
        <taxon>Eubacteriales</taxon>
        <taxon>Desulfitobacteriaceae</taxon>
        <taxon>Dehalobacter</taxon>
    </lineage>
</organism>
<evidence type="ECO:0000259" key="2">
    <source>
        <dbReference type="Pfam" id="PF13439"/>
    </source>
</evidence>
<dbReference type="InterPro" id="IPR001296">
    <property type="entry name" value="Glyco_trans_1"/>
</dbReference>
<keyword evidence="3" id="KW-0808">Transferase</keyword>
<feature type="domain" description="Glycosyltransferase subfamily 4-like N-terminal" evidence="2">
    <location>
        <begin position="13"/>
        <end position="172"/>
    </location>
</feature>
<dbReference type="Gene3D" id="3.40.50.2000">
    <property type="entry name" value="Glycogen Phosphorylase B"/>
    <property type="match status" value="2"/>
</dbReference>
<dbReference type="Pfam" id="PF00534">
    <property type="entry name" value="Glycos_transf_1"/>
    <property type="match status" value="1"/>
</dbReference>
<accession>A0A857DLC5</accession>
<dbReference type="GO" id="GO:0016757">
    <property type="term" value="F:glycosyltransferase activity"/>
    <property type="evidence" value="ECO:0007669"/>
    <property type="project" value="InterPro"/>
</dbReference>
<name>A0A857DLC5_9FIRM</name>
<evidence type="ECO:0000313" key="4">
    <source>
        <dbReference type="Proteomes" id="UP000430508"/>
    </source>
</evidence>
<dbReference type="Proteomes" id="UP000430508">
    <property type="component" value="Chromosome"/>
</dbReference>
<proteinExistence type="predicted"/>
<evidence type="ECO:0000259" key="1">
    <source>
        <dbReference type="Pfam" id="PF00534"/>
    </source>
</evidence>
<reference evidence="3 4" key="1">
    <citation type="submission" date="2019-12" db="EMBL/GenBank/DDBJ databases">
        <title>Sequence classification of anaerobic respiratory reductive dehalogenases: First we see many, then we see few.</title>
        <authorList>
            <person name="Molenda O."/>
            <person name="Puentes Jacome L.A."/>
            <person name="Cao X."/>
            <person name="Nesbo C.L."/>
            <person name="Tang S."/>
            <person name="Morson N."/>
            <person name="Patron J."/>
            <person name="Lomheim L."/>
            <person name="Wishart D.S."/>
            <person name="Edwards E.A."/>
        </authorList>
    </citation>
    <scope>NUCLEOTIDE SEQUENCE [LARGE SCALE GENOMIC DNA]</scope>
    <source>
        <strain evidence="3 4">12DCA</strain>
    </source>
</reference>
<dbReference type="InterPro" id="IPR028098">
    <property type="entry name" value="Glyco_trans_4-like_N"/>
</dbReference>
<dbReference type="RefSeq" id="WP_158208310.1">
    <property type="nucleotide sequence ID" value="NZ_CP046996.1"/>
</dbReference>
<sequence length="364" mass="40723">MKVAFVIGSLRFSGAERVLISIANEMTKKGNQIYILLLNGILTGREETYTDGLDPRIICIDAGLASNNNFSKIQRMLNIRKVINKVHPDVVVSFGVECNCILLPALFGCRFPVVVSERNDPKIYPFKKTLRIRRKILYCSAKGYVFQTEEAKAFFSTSIQSQAAVIPNPVAAENIPTPYSGERRKDIVSVGRLDDKQKNYKLLFRAFALLASDYPEYRLVIYGEGPDRPELEAEITKLNLTNRIFMPGAEADVPHRIRDAAMFVLSSNFEGMPNALIEAMAVGMPVVSTDCPCGGPKFLIKHGENGLLAPVDDIQRLALAMRDILENPVAAEKMAHEARKILQQLAPEKITLMWEQYIEGFVER</sequence>
<gene>
    <name evidence="3" type="ORF">GQ588_09965</name>
</gene>
<dbReference type="AlphaFoldDB" id="A0A857DLC5"/>
<protein>
    <submittedName>
        <fullName evidence="3">Glycosyltransferase</fullName>
    </submittedName>
</protein>
<feature type="domain" description="Glycosyl transferase family 1" evidence="1">
    <location>
        <begin position="182"/>
        <end position="340"/>
    </location>
</feature>
<dbReference type="SUPFAM" id="SSF53756">
    <property type="entry name" value="UDP-Glycosyltransferase/glycogen phosphorylase"/>
    <property type="match status" value="1"/>
</dbReference>
<dbReference type="EMBL" id="CP046996">
    <property type="protein sequence ID" value="QHA00936.1"/>
    <property type="molecule type" value="Genomic_DNA"/>
</dbReference>
<evidence type="ECO:0000313" key="3">
    <source>
        <dbReference type="EMBL" id="QHA00936.1"/>
    </source>
</evidence>
<dbReference type="PANTHER" id="PTHR12526">
    <property type="entry name" value="GLYCOSYLTRANSFERASE"/>
    <property type="match status" value="1"/>
</dbReference>
<dbReference type="Pfam" id="PF13439">
    <property type="entry name" value="Glyco_transf_4"/>
    <property type="match status" value="1"/>
</dbReference>